<dbReference type="InterPro" id="IPR046688">
    <property type="entry name" value="DUF6558_N"/>
</dbReference>
<comment type="caution">
    <text evidence="2">The sequence shown here is derived from an EMBL/GenBank/DDBJ whole genome shotgun (WGS) entry which is preliminary data.</text>
</comment>
<gene>
    <name evidence="2" type="ORF">J2Z32_003350</name>
</gene>
<name>A0ABS4FVT4_9BACL</name>
<dbReference type="RefSeq" id="WP_342453972.1">
    <property type="nucleotide sequence ID" value="NZ_JAGGKG010000017.1"/>
</dbReference>
<evidence type="ECO:0000313" key="3">
    <source>
        <dbReference type="Proteomes" id="UP001519272"/>
    </source>
</evidence>
<reference evidence="2 3" key="1">
    <citation type="submission" date="2021-03" db="EMBL/GenBank/DDBJ databases">
        <title>Genomic Encyclopedia of Type Strains, Phase IV (KMG-IV): sequencing the most valuable type-strain genomes for metagenomic binning, comparative biology and taxonomic classification.</title>
        <authorList>
            <person name="Goeker M."/>
        </authorList>
    </citation>
    <scope>NUCLEOTIDE SEQUENCE [LARGE SCALE GENOMIC DNA]</scope>
    <source>
        <strain evidence="2 3">DSM 14349</strain>
    </source>
</reference>
<proteinExistence type="predicted"/>
<dbReference type="Gene3D" id="2.40.30.200">
    <property type="match status" value="1"/>
</dbReference>
<dbReference type="Pfam" id="PF20195">
    <property type="entry name" value="DUF6558"/>
    <property type="match status" value="1"/>
</dbReference>
<keyword evidence="3" id="KW-1185">Reference proteome</keyword>
<evidence type="ECO:0000259" key="1">
    <source>
        <dbReference type="Pfam" id="PF20195"/>
    </source>
</evidence>
<dbReference type="Proteomes" id="UP001519272">
    <property type="component" value="Unassembled WGS sequence"/>
</dbReference>
<evidence type="ECO:0000313" key="2">
    <source>
        <dbReference type="EMBL" id="MBP1906686.1"/>
    </source>
</evidence>
<dbReference type="EMBL" id="JAGGKG010000017">
    <property type="protein sequence ID" value="MBP1906686.1"/>
    <property type="molecule type" value="Genomic_DNA"/>
</dbReference>
<sequence>MTIRDALYFSYAGKKSVDFGITNVDLSSGMQEEALTYSRAINKVSTKGRDTPYFQSVEKDVLKFNVSFAFEDAFNERKLREVTRWLAGDYNYYQELYFTNELGQEPEKIYYALVVNDPVLIHNSLQQGYLTLTFECSSPYAYSPFISSPLYACRESKFERKDKQFTEGQIIVLKPTDSGSLTLPPHRAKWSDWTQTLSWQELEQQL</sequence>
<accession>A0ABS4FVT4</accession>
<feature type="domain" description="DUF6558" evidence="1">
    <location>
        <begin position="8"/>
        <end position="136"/>
    </location>
</feature>
<organism evidence="2 3">
    <name type="scientific">Paenibacillus turicensis</name>
    <dbReference type="NCBI Taxonomy" id="160487"/>
    <lineage>
        <taxon>Bacteria</taxon>
        <taxon>Bacillati</taxon>
        <taxon>Bacillota</taxon>
        <taxon>Bacilli</taxon>
        <taxon>Bacillales</taxon>
        <taxon>Paenibacillaceae</taxon>
        <taxon>Paenibacillus</taxon>
    </lineage>
</organism>
<protein>
    <submittedName>
        <fullName evidence="2">Phage-related protein</fullName>
    </submittedName>
</protein>